<dbReference type="Pfam" id="PF00397">
    <property type="entry name" value="WW"/>
    <property type="match status" value="1"/>
</dbReference>
<dbReference type="OrthoDB" id="410044at2759"/>
<dbReference type="InterPro" id="IPR001199">
    <property type="entry name" value="Cyt_B5-like_heme/steroid-bd"/>
</dbReference>
<name>C5LQY6_PERM5</name>
<evidence type="ECO:0000313" key="8">
    <source>
        <dbReference type="Proteomes" id="UP000007800"/>
    </source>
</evidence>
<keyword evidence="1" id="KW-0677">Repeat</keyword>
<dbReference type="Gene3D" id="3.30.70.330">
    <property type="match status" value="3"/>
</dbReference>
<dbReference type="SUPFAM" id="SSF51045">
    <property type="entry name" value="WW domain"/>
    <property type="match status" value="1"/>
</dbReference>
<feature type="compositionally biased region" description="Basic and acidic residues" evidence="4">
    <location>
        <begin position="825"/>
        <end position="838"/>
    </location>
</feature>
<evidence type="ECO:0000256" key="1">
    <source>
        <dbReference type="ARBA" id="ARBA00022737"/>
    </source>
</evidence>
<dbReference type="SMART" id="SM00360">
    <property type="entry name" value="RRM"/>
    <property type="match status" value="3"/>
</dbReference>
<dbReference type="InterPro" id="IPR001202">
    <property type="entry name" value="WW_dom"/>
</dbReference>
<dbReference type="PROSITE" id="PS50102">
    <property type="entry name" value="RRM"/>
    <property type="match status" value="3"/>
</dbReference>
<dbReference type="Proteomes" id="UP000007800">
    <property type="component" value="Unassembled WGS sequence"/>
</dbReference>
<feature type="region of interest" description="Disordered" evidence="4">
    <location>
        <begin position="976"/>
        <end position="996"/>
    </location>
</feature>
<dbReference type="OMA" id="EMECTIM"/>
<evidence type="ECO:0000259" key="6">
    <source>
        <dbReference type="PROSITE" id="PS50102"/>
    </source>
</evidence>
<feature type="compositionally biased region" description="Low complexity" evidence="4">
    <location>
        <begin position="330"/>
        <end position="346"/>
    </location>
</feature>
<dbReference type="EMBL" id="GG684654">
    <property type="protein sequence ID" value="EER00871.1"/>
    <property type="molecule type" value="Genomic_DNA"/>
</dbReference>
<evidence type="ECO:0000313" key="7">
    <source>
        <dbReference type="EMBL" id="EER00871.1"/>
    </source>
</evidence>
<feature type="compositionally biased region" description="Acidic residues" evidence="4">
    <location>
        <begin position="978"/>
        <end position="989"/>
    </location>
</feature>
<dbReference type="GeneID" id="9044061"/>
<evidence type="ECO:0000256" key="3">
    <source>
        <dbReference type="PROSITE-ProRule" id="PRU00176"/>
    </source>
</evidence>
<dbReference type="SUPFAM" id="SSF54928">
    <property type="entry name" value="RNA-binding domain, RBD"/>
    <property type="match status" value="2"/>
</dbReference>
<dbReference type="SUPFAM" id="SSF55856">
    <property type="entry name" value="Cytochrome b5-like heme/steroid binding domain"/>
    <property type="match status" value="1"/>
</dbReference>
<evidence type="ECO:0000259" key="5">
    <source>
        <dbReference type="PROSITE" id="PS50020"/>
    </source>
</evidence>
<dbReference type="InterPro" id="IPR036020">
    <property type="entry name" value="WW_dom_sf"/>
</dbReference>
<protein>
    <submittedName>
        <fullName evidence="7">Uncharacterized protein</fullName>
    </submittedName>
</protein>
<dbReference type="SMART" id="SM00361">
    <property type="entry name" value="RRM_1"/>
    <property type="match status" value="2"/>
</dbReference>
<dbReference type="RefSeq" id="XP_002768153.1">
    <property type="nucleotide sequence ID" value="XM_002768107.1"/>
</dbReference>
<evidence type="ECO:0000256" key="4">
    <source>
        <dbReference type="SAM" id="MobiDB-lite"/>
    </source>
</evidence>
<dbReference type="InterPro" id="IPR012677">
    <property type="entry name" value="Nucleotide-bd_a/b_plait_sf"/>
</dbReference>
<dbReference type="InterPro" id="IPR035979">
    <property type="entry name" value="RBD_domain_sf"/>
</dbReference>
<dbReference type="CDD" id="cd12637">
    <property type="entry name" value="RRM2_FCA"/>
    <property type="match status" value="1"/>
</dbReference>
<dbReference type="PANTHER" id="PTHR24012">
    <property type="entry name" value="RNA BINDING PROTEIN"/>
    <property type="match status" value="1"/>
</dbReference>
<dbReference type="InParanoid" id="C5LQY6"/>
<feature type="region of interest" description="Disordered" evidence="4">
    <location>
        <begin position="816"/>
        <end position="838"/>
    </location>
</feature>
<dbReference type="SMART" id="SM01117">
    <property type="entry name" value="Cyt-b5"/>
    <property type="match status" value="1"/>
</dbReference>
<proteinExistence type="predicted"/>
<dbReference type="GO" id="GO:0003723">
    <property type="term" value="F:RNA binding"/>
    <property type="evidence" value="ECO:0007669"/>
    <property type="project" value="UniProtKB-UniRule"/>
</dbReference>
<keyword evidence="8" id="KW-1185">Reference proteome</keyword>
<dbReference type="PROSITE" id="PS01159">
    <property type="entry name" value="WW_DOMAIN_1"/>
    <property type="match status" value="1"/>
</dbReference>
<dbReference type="AlphaFoldDB" id="C5LQY6"/>
<dbReference type="Gene3D" id="3.10.120.10">
    <property type="entry name" value="Cytochrome b5-like heme/steroid binding domain"/>
    <property type="match status" value="1"/>
</dbReference>
<feature type="compositionally biased region" description="Gly residues" evidence="4">
    <location>
        <begin position="314"/>
        <end position="323"/>
    </location>
</feature>
<feature type="compositionally biased region" description="Low complexity" evidence="4">
    <location>
        <begin position="300"/>
        <end position="313"/>
    </location>
</feature>
<reference evidence="7 8" key="1">
    <citation type="submission" date="2008-07" db="EMBL/GenBank/DDBJ databases">
        <authorList>
            <person name="El-Sayed N."/>
            <person name="Caler E."/>
            <person name="Inman J."/>
            <person name="Amedeo P."/>
            <person name="Hass B."/>
            <person name="Wortman J."/>
        </authorList>
    </citation>
    <scope>NUCLEOTIDE SEQUENCE [LARGE SCALE GENOMIC DNA]</scope>
    <source>
        <strain evidence="8">ATCC 50983 / TXsc</strain>
    </source>
</reference>
<dbReference type="InterPro" id="IPR036400">
    <property type="entry name" value="Cyt_B5-like_heme/steroid_sf"/>
</dbReference>
<sequence>MSDSIRIPVRLFVGKLPAAWNEQNIRDLFEAYGEVQEVGLIRPKENGKQQTGCAFVKFGAVHEAATAIKSLNGTYKADDASGFVQVQFANGEPERLGLPEDTEGYSQKLFVGNVSSLLFEAKAMLFFPRYGNVTEAYSLESKRASGNKAAFVRFSKKSDALKAIDALNDKYTFPGEPHPITVKCADTREQRLAHKQEFDSHRFQGGGDRPFRTPDQGGFDRMQQIGSAPRDGFQSRSGGYQPPPPPPAVAQPRRAGPWTEYLNHPDGRYYYHNSQTGQTQWEVPFEFQNMGPPPPPPQQQPQSAGFQQTPQGGVNLGPGGGYGQMNMSLSGQQSGRSQQQQQQQHGKNGPPGANVFVYNIPGDWKDGDLAREFSSCGSISTTKVIIDNATNHSKGYGFVSFNEVPSAVTAVRNMDGFTTHTGKRLKVQIKKGEEEAAAQIMGLSLSQIRGMMSRTYNGAAIDPEEEAVLVTRAGSVRTNGRYYRTDRTSVEGVVMYRKPGTNLGLIYWEDGKWYIADCGDEFSPAGEDHLDFYSASVVGPRKEKVPEKGWAVEEDGVAPAPEISFGDDCTAKGSASILMGKVKVALRQSGDVVSEDLVLDCRSAIALNPTFDAYFTLATILERLGKGEEAYEAIAELGGAEWIKHGAPENYYVMEQRKEASELLARVRDPNKEDIAHLCKILLDTRIHRFTDFMVRVSKTLRDMLESKAGHGYYMDDTNDDHHHDDDDGSVTTAREYARRQREFRENDGVSVAHNMRMLYRNIDRFTFDTRDVALTRTKLFSAADAFRAFATPEAQRLDSKGVDATFKKFWQTDVQNDDNPYESTESKLKDTDPEKEDKCPVIKNINESEDLEAEQDRQEAYRKRLWDGGRPWEVGEISLGTLHAHDCNAQLKLISVHGVVFDVSENLDKYAPDGEYFFFAGRDITWPLATSALNGEYADQFYNLTPAMRKKVYGWMEYYEKKYKVVGYLDKYHTEEEFPEPPPEDQQPEMECTIM</sequence>
<feature type="domain" description="RRM" evidence="6">
    <location>
        <begin position="353"/>
        <end position="432"/>
    </location>
</feature>
<feature type="domain" description="RRM" evidence="6">
    <location>
        <begin position="9"/>
        <end position="91"/>
    </location>
</feature>
<accession>C5LQY6</accession>
<dbReference type="PROSITE" id="PS50020">
    <property type="entry name" value="WW_DOMAIN_2"/>
    <property type="match status" value="1"/>
</dbReference>
<feature type="region of interest" description="Disordered" evidence="4">
    <location>
        <begin position="285"/>
        <end position="354"/>
    </location>
</feature>
<feature type="domain" description="RRM" evidence="6">
    <location>
        <begin position="107"/>
        <end position="187"/>
    </location>
</feature>
<dbReference type="InterPro" id="IPR003954">
    <property type="entry name" value="RRM_euk-type"/>
</dbReference>
<dbReference type="CDD" id="cd00201">
    <property type="entry name" value="WW"/>
    <property type="match status" value="1"/>
</dbReference>
<dbReference type="InterPro" id="IPR000504">
    <property type="entry name" value="RRM_dom"/>
</dbReference>
<feature type="domain" description="WW" evidence="5">
    <location>
        <begin position="252"/>
        <end position="286"/>
    </location>
</feature>
<gene>
    <name evidence="7" type="ORF">Pmar_PMAR002941</name>
</gene>
<dbReference type="Gene3D" id="2.20.70.10">
    <property type="match status" value="1"/>
</dbReference>
<dbReference type="SMART" id="SM00456">
    <property type="entry name" value="WW"/>
    <property type="match status" value="1"/>
</dbReference>
<feature type="region of interest" description="Disordered" evidence="4">
    <location>
        <begin position="197"/>
        <end position="261"/>
    </location>
</feature>
<organism evidence="8">
    <name type="scientific">Perkinsus marinus (strain ATCC 50983 / TXsc)</name>
    <dbReference type="NCBI Taxonomy" id="423536"/>
    <lineage>
        <taxon>Eukaryota</taxon>
        <taxon>Sar</taxon>
        <taxon>Alveolata</taxon>
        <taxon>Perkinsozoa</taxon>
        <taxon>Perkinsea</taxon>
        <taxon>Perkinsida</taxon>
        <taxon>Perkinsidae</taxon>
        <taxon>Perkinsus</taxon>
    </lineage>
</organism>
<dbReference type="Pfam" id="PF00076">
    <property type="entry name" value="RRM_1"/>
    <property type="match status" value="3"/>
</dbReference>
<keyword evidence="2 3" id="KW-0694">RNA-binding</keyword>
<evidence type="ECO:0000256" key="2">
    <source>
        <dbReference type="ARBA" id="ARBA00022884"/>
    </source>
</evidence>